<evidence type="ECO:0000256" key="1">
    <source>
        <dbReference type="ARBA" id="ARBA00004651"/>
    </source>
</evidence>
<dbReference type="EMBL" id="FMTT01000059">
    <property type="protein sequence ID" value="SCW82878.1"/>
    <property type="molecule type" value="Genomic_DNA"/>
</dbReference>
<dbReference type="Gene3D" id="1.20.1720.10">
    <property type="entry name" value="Multidrug resistance protein D"/>
    <property type="match status" value="1"/>
</dbReference>
<feature type="transmembrane region" description="Helical" evidence="6">
    <location>
        <begin position="21"/>
        <end position="43"/>
    </location>
</feature>
<dbReference type="SUPFAM" id="SSF103473">
    <property type="entry name" value="MFS general substrate transporter"/>
    <property type="match status" value="1"/>
</dbReference>
<keyword evidence="2" id="KW-0813">Transport</keyword>
<dbReference type="PANTHER" id="PTHR42718">
    <property type="entry name" value="MAJOR FACILITATOR SUPERFAMILY MULTIDRUG TRANSPORTER MFSC"/>
    <property type="match status" value="1"/>
</dbReference>
<dbReference type="InterPro" id="IPR011701">
    <property type="entry name" value="MFS"/>
</dbReference>
<dbReference type="CDD" id="cd17321">
    <property type="entry name" value="MFS_MMR_MDR_like"/>
    <property type="match status" value="1"/>
</dbReference>
<dbReference type="PROSITE" id="PS50850">
    <property type="entry name" value="MFS"/>
    <property type="match status" value="1"/>
</dbReference>
<dbReference type="GO" id="GO:0005886">
    <property type="term" value="C:plasma membrane"/>
    <property type="evidence" value="ECO:0007669"/>
    <property type="project" value="UniProtKB-SubCell"/>
</dbReference>
<dbReference type="AlphaFoldDB" id="A0A1G4TNB2"/>
<evidence type="ECO:0000256" key="3">
    <source>
        <dbReference type="ARBA" id="ARBA00022692"/>
    </source>
</evidence>
<keyword evidence="4 6" id="KW-1133">Transmembrane helix</keyword>
<accession>A0A1G4TNB2</accession>
<dbReference type="GO" id="GO:0022857">
    <property type="term" value="F:transmembrane transporter activity"/>
    <property type="evidence" value="ECO:0007669"/>
    <property type="project" value="InterPro"/>
</dbReference>
<evidence type="ECO:0000256" key="5">
    <source>
        <dbReference type="ARBA" id="ARBA00023136"/>
    </source>
</evidence>
<organism evidence="8 9">
    <name type="scientific">Paenibacillus tianmuensis</name>
    <dbReference type="NCBI Taxonomy" id="624147"/>
    <lineage>
        <taxon>Bacteria</taxon>
        <taxon>Bacillati</taxon>
        <taxon>Bacillota</taxon>
        <taxon>Bacilli</taxon>
        <taxon>Bacillales</taxon>
        <taxon>Paenibacillaceae</taxon>
        <taxon>Paenibacillus</taxon>
    </lineage>
</organism>
<gene>
    <name evidence="8" type="ORF">SAMN04487970_105921</name>
</gene>
<reference evidence="9" key="1">
    <citation type="submission" date="2016-10" db="EMBL/GenBank/DDBJ databases">
        <authorList>
            <person name="Varghese N."/>
            <person name="Submissions S."/>
        </authorList>
    </citation>
    <scope>NUCLEOTIDE SEQUENCE [LARGE SCALE GENOMIC DNA]</scope>
    <source>
        <strain evidence="9">CGMCC 1.8946</strain>
    </source>
</reference>
<evidence type="ECO:0000313" key="8">
    <source>
        <dbReference type="EMBL" id="SCW82878.1"/>
    </source>
</evidence>
<keyword evidence="3 6" id="KW-0812">Transmembrane</keyword>
<dbReference type="Proteomes" id="UP000198601">
    <property type="component" value="Unassembled WGS sequence"/>
</dbReference>
<keyword evidence="5 6" id="KW-0472">Membrane</keyword>
<dbReference type="STRING" id="624147.SAMN04487970_105921"/>
<evidence type="ECO:0000256" key="4">
    <source>
        <dbReference type="ARBA" id="ARBA00022989"/>
    </source>
</evidence>
<keyword evidence="9" id="KW-1185">Reference proteome</keyword>
<dbReference type="RefSeq" id="WP_342672476.1">
    <property type="nucleotide sequence ID" value="NZ_FMTT01000059.1"/>
</dbReference>
<feature type="domain" description="Major facilitator superfamily (MFS) profile" evidence="7">
    <location>
        <begin position="17"/>
        <end position="202"/>
    </location>
</feature>
<proteinExistence type="predicted"/>
<dbReference type="Pfam" id="PF07690">
    <property type="entry name" value="MFS_1"/>
    <property type="match status" value="1"/>
</dbReference>
<evidence type="ECO:0000259" key="7">
    <source>
        <dbReference type="PROSITE" id="PS50850"/>
    </source>
</evidence>
<feature type="transmembrane region" description="Helical" evidence="6">
    <location>
        <begin position="55"/>
        <end position="74"/>
    </location>
</feature>
<dbReference type="PANTHER" id="PTHR42718:SF9">
    <property type="entry name" value="MAJOR FACILITATOR SUPERFAMILY MULTIDRUG TRANSPORTER MFSC"/>
    <property type="match status" value="1"/>
</dbReference>
<protein>
    <submittedName>
        <fullName evidence="8">Major Facilitator Superfamily protein</fullName>
    </submittedName>
</protein>
<evidence type="ECO:0000256" key="6">
    <source>
        <dbReference type="SAM" id="Phobius"/>
    </source>
</evidence>
<sequence>MDFNEHSNKQFKPNPWMKLSIYMGAFISHFTAGIVNVALPGLAGTFQADLATVQWITTAYLLVISLCLPLMGQWGDRLGHRIVHNLGYLVFTVSSVLVAFAPHITALIVCRVLQAIGAAMFQSTNMALLTVHLPKKQRGRALGVLSTAVALGYDGTDCRRAHYGMVDVALAVSHPCSGGRNSDVFGLPLYSGTADRVQAAIV</sequence>
<dbReference type="InterPro" id="IPR036259">
    <property type="entry name" value="MFS_trans_sf"/>
</dbReference>
<dbReference type="InterPro" id="IPR020846">
    <property type="entry name" value="MFS_dom"/>
</dbReference>
<evidence type="ECO:0000313" key="9">
    <source>
        <dbReference type="Proteomes" id="UP000198601"/>
    </source>
</evidence>
<evidence type="ECO:0000256" key="2">
    <source>
        <dbReference type="ARBA" id="ARBA00022448"/>
    </source>
</evidence>
<comment type="subcellular location">
    <subcellularLocation>
        <location evidence="1">Cell membrane</location>
        <topology evidence="1">Multi-pass membrane protein</topology>
    </subcellularLocation>
</comment>
<name>A0A1G4TNB2_9BACL</name>
<feature type="transmembrane region" description="Helical" evidence="6">
    <location>
        <begin position="86"/>
        <end position="109"/>
    </location>
</feature>